<dbReference type="PANTHER" id="PTHR13832">
    <property type="entry name" value="PROTEIN PHOSPHATASE 2C"/>
    <property type="match status" value="1"/>
</dbReference>
<evidence type="ECO:0000256" key="8">
    <source>
        <dbReference type="ARBA" id="ARBA00023211"/>
    </source>
</evidence>
<evidence type="ECO:0000256" key="5">
    <source>
        <dbReference type="ARBA" id="ARBA00022801"/>
    </source>
</evidence>
<keyword evidence="8" id="KW-0464">Manganese</keyword>
<comment type="similarity">
    <text evidence="9">Belongs to the PP2C family.</text>
</comment>
<dbReference type="Gene3D" id="3.60.40.10">
    <property type="entry name" value="PPM-type phosphatase domain"/>
    <property type="match status" value="1"/>
</dbReference>
<comment type="cofactor">
    <cofactor evidence="1">
        <name>Mn(2+)</name>
        <dbReference type="ChEBI" id="CHEBI:29035"/>
    </cofactor>
</comment>
<keyword evidence="12" id="KW-1185">Reference proteome</keyword>
<evidence type="ECO:0000259" key="10">
    <source>
        <dbReference type="PROSITE" id="PS51746"/>
    </source>
</evidence>
<gene>
    <name evidence="11" type="ORF">CSSPTR1EN2_LOCUS6083</name>
</gene>
<keyword evidence="4" id="KW-0479">Metal-binding</keyword>
<evidence type="ECO:0000256" key="9">
    <source>
        <dbReference type="RuleBase" id="RU003465"/>
    </source>
</evidence>
<dbReference type="PROSITE" id="PS01032">
    <property type="entry name" value="PPM_1"/>
    <property type="match status" value="1"/>
</dbReference>
<evidence type="ECO:0000256" key="4">
    <source>
        <dbReference type="ARBA" id="ARBA00022723"/>
    </source>
</evidence>
<dbReference type="EC" id="3.1.3.16" evidence="3"/>
<keyword evidence="6" id="KW-0460">Magnesium</keyword>
<evidence type="ECO:0000256" key="7">
    <source>
        <dbReference type="ARBA" id="ARBA00022912"/>
    </source>
</evidence>
<keyword evidence="5 9" id="KW-0378">Hydrolase</keyword>
<feature type="domain" description="PPM-type phosphatase" evidence="10">
    <location>
        <begin position="111"/>
        <end position="375"/>
    </location>
</feature>
<organism evidence="11 12">
    <name type="scientific">Sphagnum troendelagicum</name>
    <dbReference type="NCBI Taxonomy" id="128251"/>
    <lineage>
        <taxon>Eukaryota</taxon>
        <taxon>Viridiplantae</taxon>
        <taxon>Streptophyta</taxon>
        <taxon>Embryophyta</taxon>
        <taxon>Bryophyta</taxon>
        <taxon>Sphagnophytina</taxon>
        <taxon>Sphagnopsida</taxon>
        <taxon>Sphagnales</taxon>
        <taxon>Sphagnaceae</taxon>
        <taxon>Sphagnum</taxon>
    </lineage>
</organism>
<evidence type="ECO:0000256" key="3">
    <source>
        <dbReference type="ARBA" id="ARBA00013081"/>
    </source>
</evidence>
<dbReference type="Pfam" id="PF00481">
    <property type="entry name" value="PP2C"/>
    <property type="match status" value="1"/>
</dbReference>
<protein>
    <recommendedName>
        <fullName evidence="3">protein-serine/threonine phosphatase</fullName>
        <ecNumber evidence="3">3.1.3.16</ecNumber>
    </recommendedName>
</protein>
<dbReference type="SUPFAM" id="SSF81606">
    <property type="entry name" value="PP2C-like"/>
    <property type="match status" value="1"/>
</dbReference>
<sequence>MAAGTEIVQPVSALDGAYKSTCLDDGKLKKIGGVVDNKNSSATEKSMVDRDNSCCWPPRPLTASMSASTAISIRGCVTRALFSGAAPASDSVCFHFVHFRSSVLVFRPVYRSGVWSDTGRRTAMEDAHVCIDNLQTYLGSEDGGEAPGAFYGVFDGHGGKDAAFYVKENVLQYILDDAAFPTAIEDAVKSAFLRLDDAFAKACSVDHDLSSGTTAITALLSGRNLLVANAGDCRAVLCRTGNAVEMSRDHKPGCLIEKLRIEKVGGYVDDGYLNGQLSVARAIGDWHMAGLKDQSGEGPLSAEPEMQHAVLTEEDEFLVIGCDGLWDVFTSQNAVDFARKELQLHNDPERCSRELVAEALRRYSCDNLTVLTVCFKMEPPPQRVSASRPRAWRRFSATGISNLQGFLNDCPPVEGLCNL</sequence>
<dbReference type="InterPro" id="IPR001932">
    <property type="entry name" value="PPM-type_phosphatase-like_dom"/>
</dbReference>
<dbReference type="SMART" id="SM00332">
    <property type="entry name" value="PP2Cc"/>
    <property type="match status" value="1"/>
</dbReference>
<dbReference type="PANTHER" id="PTHR13832:SF790">
    <property type="entry name" value="PROTEIN PHOSPHATASE 2C 22-RELATED"/>
    <property type="match status" value="1"/>
</dbReference>
<dbReference type="InterPro" id="IPR015655">
    <property type="entry name" value="PP2C"/>
</dbReference>
<evidence type="ECO:0000256" key="1">
    <source>
        <dbReference type="ARBA" id="ARBA00001936"/>
    </source>
</evidence>
<reference evidence="11" key="1">
    <citation type="submission" date="2024-02" db="EMBL/GenBank/DDBJ databases">
        <authorList>
            <consortium name="ELIXIR-Norway"/>
            <consortium name="Elixir Norway"/>
        </authorList>
    </citation>
    <scope>NUCLEOTIDE SEQUENCE</scope>
</reference>
<dbReference type="CDD" id="cd00143">
    <property type="entry name" value="PP2Cc"/>
    <property type="match status" value="1"/>
</dbReference>
<dbReference type="PROSITE" id="PS51746">
    <property type="entry name" value="PPM_2"/>
    <property type="match status" value="1"/>
</dbReference>
<keyword evidence="7 9" id="KW-0904">Protein phosphatase</keyword>
<dbReference type="EMBL" id="OZ019905">
    <property type="protein sequence ID" value="CAK9201790.1"/>
    <property type="molecule type" value="Genomic_DNA"/>
</dbReference>
<name>A0ABP0TPH4_9BRYO</name>
<accession>A0ABP0TPH4</accession>
<evidence type="ECO:0000313" key="12">
    <source>
        <dbReference type="Proteomes" id="UP001497512"/>
    </source>
</evidence>
<evidence type="ECO:0000256" key="6">
    <source>
        <dbReference type="ARBA" id="ARBA00022842"/>
    </source>
</evidence>
<dbReference type="Proteomes" id="UP001497512">
    <property type="component" value="Chromosome 13"/>
</dbReference>
<comment type="cofactor">
    <cofactor evidence="2">
        <name>Mg(2+)</name>
        <dbReference type="ChEBI" id="CHEBI:18420"/>
    </cofactor>
</comment>
<dbReference type="InterPro" id="IPR000222">
    <property type="entry name" value="PP2C_BS"/>
</dbReference>
<evidence type="ECO:0000256" key="2">
    <source>
        <dbReference type="ARBA" id="ARBA00001946"/>
    </source>
</evidence>
<dbReference type="SMART" id="SM00331">
    <property type="entry name" value="PP2C_SIG"/>
    <property type="match status" value="1"/>
</dbReference>
<proteinExistence type="inferred from homology"/>
<evidence type="ECO:0000313" key="11">
    <source>
        <dbReference type="EMBL" id="CAK9201790.1"/>
    </source>
</evidence>
<dbReference type="InterPro" id="IPR036457">
    <property type="entry name" value="PPM-type-like_dom_sf"/>
</dbReference>